<name>A0A0C9TTR3_PAXIN</name>
<keyword evidence="4" id="KW-1185">Reference proteome</keyword>
<sequence length="240" mass="25928">MSTSQTYPPTSLTPTSTLDSSPSSTPPDQGNNSNDMNVFAITGSPPLVVGLLALGMFTAAIVAVVVWKRRSRTRGLTIYPVRINHQRQMSLSLGAKPILWDKWARFASSEKMGWENVTPFAAVLSCPVQPVVPPPNGHSPARPLGDLMSAVKRFYPPVPPSSSGPPPLPVVPNEEEMAKLRSTDEIQWGEGSSLQISVAISMPTQRVSCSETSEGDPYLEEPELGEFCIGTIEVPWSERG</sequence>
<dbReference type="OrthoDB" id="2972750at2759"/>
<protein>
    <submittedName>
        <fullName evidence="3">Uncharacterized protein</fullName>
    </submittedName>
</protein>
<dbReference type="Proteomes" id="UP000053647">
    <property type="component" value="Unassembled WGS sequence"/>
</dbReference>
<keyword evidence="2" id="KW-0812">Transmembrane</keyword>
<evidence type="ECO:0000313" key="3">
    <source>
        <dbReference type="EMBL" id="KIJ11187.1"/>
    </source>
</evidence>
<evidence type="ECO:0000256" key="1">
    <source>
        <dbReference type="SAM" id="MobiDB-lite"/>
    </source>
</evidence>
<reference evidence="3 4" key="1">
    <citation type="submission" date="2014-06" db="EMBL/GenBank/DDBJ databases">
        <authorList>
            <consortium name="DOE Joint Genome Institute"/>
            <person name="Kuo A."/>
            <person name="Kohler A."/>
            <person name="Nagy L.G."/>
            <person name="Floudas D."/>
            <person name="Copeland A."/>
            <person name="Barry K.W."/>
            <person name="Cichocki N."/>
            <person name="Veneault-Fourrey C."/>
            <person name="LaButti K."/>
            <person name="Lindquist E.A."/>
            <person name="Lipzen A."/>
            <person name="Lundell T."/>
            <person name="Morin E."/>
            <person name="Murat C."/>
            <person name="Sun H."/>
            <person name="Tunlid A."/>
            <person name="Henrissat B."/>
            <person name="Grigoriev I.V."/>
            <person name="Hibbett D.S."/>
            <person name="Martin F."/>
            <person name="Nordberg H.P."/>
            <person name="Cantor M.N."/>
            <person name="Hua S.X."/>
        </authorList>
    </citation>
    <scope>NUCLEOTIDE SEQUENCE [LARGE SCALE GENOMIC DNA]</scope>
    <source>
        <strain evidence="3 4">ATCC 200175</strain>
    </source>
</reference>
<dbReference type="EMBL" id="KN819385">
    <property type="protein sequence ID" value="KIJ11187.1"/>
    <property type="molecule type" value="Genomic_DNA"/>
</dbReference>
<evidence type="ECO:0000313" key="4">
    <source>
        <dbReference type="Proteomes" id="UP000053647"/>
    </source>
</evidence>
<keyword evidence="2" id="KW-1133">Transmembrane helix</keyword>
<reference evidence="4" key="2">
    <citation type="submission" date="2015-01" db="EMBL/GenBank/DDBJ databases">
        <title>Evolutionary Origins and Diversification of the Mycorrhizal Mutualists.</title>
        <authorList>
            <consortium name="DOE Joint Genome Institute"/>
            <consortium name="Mycorrhizal Genomics Consortium"/>
            <person name="Kohler A."/>
            <person name="Kuo A."/>
            <person name="Nagy L.G."/>
            <person name="Floudas D."/>
            <person name="Copeland A."/>
            <person name="Barry K.W."/>
            <person name="Cichocki N."/>
            <person name="Veneault-Fourrey C."/>
            <person name="LaButti K."/>
            <person name="Lindquist E.A."/>
            <person name="Lipzen A."/>
            <person name="Lundell T."/>
            <person name="Morin E."/>
            <person name="Murat C."/>
            <person name="Riley R."/>
            <person name="Ohm R."/>
            <person name="Sun H."/>
            <person name="Tunlid A."/>
            <person name="Henrissat B."/>
            <person name="Grigoriev I.V."/>
            <person name="Hibbett D.S."/>
            <person name="Martin F."/>
        </authorList>
    </citation>
    <scope>NUCLEOTIDE SEQUENCE [LARGE SCALE GENOMIC DNA]</scope>
    <source>
        <strain evidence="4">ATCC 200175</strain>
    </source>
</reference>
<evidence type="ECO:0000256" key="2">
    <source>
        <dbReference type="SAM" id="Phobius"/>
    </source>
</evidence>
<accession>A0A0C9TTR3</accession>
<gene>
    <name evidence="3" type="ORF">PAXINDRAFT_15912</name>
</gene>
<keyword evidence="2" id="KW-0472">Membrane</keyword>
<dbReference type="HOGENOM" id="CLU_097608_0_0_1"/>
<feature type="transmembrane region" description="Helical" evidence="2">
    <location>
        <begin position="47"/>
        <end position="67"/>
    </location>
</feature>
<dbReference type="AlphaFoldDB" id="A0A0C9TTR3"/>
<proteinExistence type="predicted"/>
<feature type="region of interest" description="Disordered" evidence="1">
    <location>
        <begin position="1"/>
        <end position="37"/>
    </location>
</feature>
<feature type="compositionally biased region" description="Low complexity" evidence="1">
    <location>
        <begin position="1"/>
        <end position="29"/>
    </location>
</feature>
<organism evidence="3 4">
    <name type="scientific">Paxillus involutus ATCC 200175</name>
    <dbReference type="NCBI Taxonomy" id="664439"/>
    <lineage>
        <taxon>Eukaryota</taxon>
        <taxon>Fungi</taxon>
        <taxon>Dikarya</taxon>
        <taxon>Basidiomycota</taxon>
        <taxon>Agaricomycotina</taxon>
        <taxon>Agaricomycetes</taxon>
        <taxon>Agaricomycetidae</taxon>
        <taxon>Boletales</taxon>
        <taxon>Paxilineae</taxon>
        <taxon>Paxillaceae</taxon>
        <taxon>Paxillus</taxon>
    </lineage>
</organism>